<accession>A0A1I2KJS3</accession>
<name>A0A1I2KJS3_9ACTN</name>
<proteinExistence type="predicted"/>
<gene>
    <name evidence="1" type="ORF">SAMN02787118_110171</name>
</gene>
<reference evidence="1 2" key="1">
    <citation type="submission" date="2016-10" db="EMBL/GenBank/DDBJ databases">
        <authorList>
            <person name="de Groot N.N."/>
        </authorList>
    </citation>
    <scope>NUCLEOTIDE SEQUENCE [LARGE SCALE GENOMIC DNA]</scope>
    <source>
        <strain evidence="1 2">OK461</strain>
    </source>
</reference>
<dbReference type="EMBL" id="FONR01000010">
    <property type="protein sequence ID" value="SFF66490.1"/>
    <property type="molecule type" value="Genomic_DNA"/>
</dbReference>
<sequence>MYTAQRAGIHLAIRKNIEKLISSDQNHLIPFIRLQVNHSGLKQANLANKQGDVVTAFRQGQSSSCIK</sequence>
<dbReference type="Proteomes" id="UP000181942">
    <property type="component" value="Unassembled WGS sequence"/>
</dbReference>
<protein>
    <submittedName>
        <fullName evidence="1">Uncharacterized protein</fullName>
    </submittedName>
</protein>
<evidence type="ECO:0000313" key="1">
    <source>
        <dbReference type="EMBL" id="SFF66490.1"/>
    </source>
</evidence>
<organism evidence="1 2">
    <name type="scientific">Streptomyces mirabilis</name>
    <dbReference type="NCBI Taxonomy" id="68239"/>
    <lineage>
        <taxon>Bacteria</taxon>
        <taxon>Bacillati</taxon>
        <taxon>Actinomycetota</taxon>
        <taxon>Actinomycetes</taxon>
        <taxon>Kitasatosporales</taxon>
        <taxon>Streptomycetaceae</taxon>
        <taxon>Streptomyces</taxon>
    </lineage>
</organism>
<evidence type="ECO:0000313" key="2">
    <source>
        <dbReference type="Proteomes" id="UP000181942"/>
    </source>
</evidence>
<dbReference type="AlphaFoldDB" id="A0A1I2KJS3"/>